<comment type="caution">
    <text evidence="1">The sequence shown here is derived from an EMBL/GenBank/DDBJ whole genome shotgun (WGS) entry which is preliminary data.</text>
</comment>
<sequence>MRLLSKRQLKEMVLYSPQHIARLEKTGKFPKRVQIGPNRR</sequence>
<name>A0A6N4DJR9_9GAMM</name>
<evidence type="ECO:0000313" key="1">
    <source>
        <dbReference type="EMBL" id="PUD99133.1"/>
    </source>
</evidence>
<organism evidence="1 2">
    <name type="scientific">Candidatus Sedimenticola endophacoides</name>
    <dbReference type="NCBI Taxonomy" id="2548426"/>
    <lineage>
        <taxon>Bacteria</taxon>
        <taxon>Pseudomonadati</taxon>
        <taxon>Pseudomonadota</taxon>
        <taxon>Gammaproteobacteria</taxon>
        <taxon>Chromatiales</taxon>
        <taxon>Sedimenticolaceae</taxon>
        <taxon>Sedimenticola</taxon>
    </lineage>
</organism>
<protein>
    <recommendedName>
        <fullName evidence="3">AlpA family phage regulatory protein</fullName>
    </recommendedName>
</protein>
<proteinExistence type="predicted"/>
<gene>
    <name evidence="1" type="ORF">C3L24_11465</name>
</gene>
<dbReference type="EMBL" id="PQCO01000269">
    <property type="protein sequence ID" value="PUD99133.1"/>
    <property type="molecule type" value="Genomic_DNA"/>
</dbReference>
<accession>A0A6N4DJR9</accession>
<reference evidence="1 2" key="1">
    <citation type="submission" date="2018-01" db="EMBL/GenBank/DDBJ databases">
        <title>Novel co-symbiosis in the lucinid bivalve Phacoides pectinatus.</title>
        <authorList>
            <person name="Lim S.J."/>
            <person name="Davis B.G."/>
            <person name="Gill D.E."/>
            <person name="Engel A.S."/>
            <person name="Anderson L.C."/>
            <person name="Campbell B.J."/>
        </authorList>
    </citation>
    <scope>NUCLEOTIDE SEQUENCE [LARGE SCALE GENOMIC DNA]</scope>
    <source>
        <strain evidence="1">N3_P5</strain>
    </source>
</reference>
<dbReference type="Proteomes" id="UP000250928">
    <property type="component" value="Unassembled WGS sequence"/>
</dbReference>
<evidence type="ECO:0000313" key="2">
    <source>
        <dbReference type="Proteomes" id="UP000250928"/>
    </source>
</evidence>
<dbReference type="AlphaFoldDB" id="A0A6N4DJR9"/>
<evidence type="ECO:0008006" key="3">
    <source>
        <dbReference type="Google" id="ProtNLM"/>
    </source>
</evidence>